<feature type="coiled-coil region" evidence="14">
    <location>
        <begin position="643"/>
        <end position="681"/>
    </location>
</feature>
<feature type="coiled-coil region" evidence="14">
    <location>
        <begin position="243"/>
        <end position="311"/>
    </location>
</feature>
<dbReference type="AlphaFoldDB" id="K7LP70"/>
<dbReference type="ExpressionAtlas" id="K7LP70">
    <property type="expression patterns" value="baseline and differential"/>
</dbReference>
<dbReference type="FunFam" id="3.40.850.10:FF:000014">
    <property type="entry name" value="Kinesin-like protein KIN-7G"/>
    <property type="match status" value="1"/>
</dbReference>
<dbReference type="GO" id="GO:0005874">
    <property type="term" value="C:microtubule"/>
    <property type="evidence" value="ECO:0007669"/>
    <property type="project" value="UniProtKB-KW"/>
</dbReference>
<dbReference type="SUPFAM" id="SSF57850">
    <property type="entry name" value="RING/U-box"/>
    <property type="match status" value="1"/>
</dbReference>
<keyword evidence="7 13" id="KW-0067">ATP-binding</keyword>
<dbReference type="Proteomes" id="UP000008827">
    <property type="component" value="Chromosome 11"/>
</dbReference>
<reference evidence="18" key="2">
    <citation type="submission" date="2018-02" db="UniProtKB">
        <authorList>
            <consortium name="EnsemblPlants"/>
        </authorList>
    </citation>
    <scope>IDENTIFICATION</scope>
    <source>
        <strain evidence="18">Williams 82</strain>
    </source>
</reference>
<dbReference type="PRINTS" id="PR00380">
    <property type="entry name" value="KINESINHEAVY"/>
</dbReference>
<dbReference type="InterPro" id="IPR001841">
    <property type="entry name" value="Znf_RING"/>
</dbReference>
<dbReference type="GO" id="GO:0007018">
    <property type="term" value="P:microtubule-based movement"/>
    <property type="evidence" value="ECO:0007669"/>
    <property type="project" value="InterPro"/>
</dbReference>
<evidence type="ECO:0000256" key="3">
    <source>
        <dbReference type="ARBA" id="ARBA00022723"/>
    </source>
</evidence>
<dbReference type="PANTHER" id="PTHR47968">
    <property type="entry name" value="CENTROMERE PROTEIN E"/>
    <property type="match status" value="1"/>
</dbReference>
<dbReference type="InterPro" id="IPR027417">
    <property type="entry name" value="P-loop_NTPase"/>
</dbReference>
<dbReference type="SMART" id="SM00129">
    <property type="entry name" value="KISc"/>
    <property type="match status" value="1"/>
</dbReference>
<dbReference type="Gramene" id="KRH29377">
    <property type="protein sequence ID" value="KRH29377"/>
    <property type="gene ID" value="GLYMA_11G112700"/>
</dbReference>
<evidence type="ECO:0000256" key="11">
    <source>
        <dbReference type="PROSITE-ProRule" id="PRU00175"/>
    </source>
</evidence>
<evidence type="ECO:0000256" key="2">
    <source>
        <dbReference type="ARBA" id="ARBA00022701"/>
    </source>
</evidence>
<dbReference type="Gene3D" id="3.30.40.10">
    <property type="entry name" value="Zinc/RING finger domain, C3HC4 (zinc finger)"/>
    <property type="match status" value="1"/>
</dbReference>
<keyword evidence="4 13" id="KW-0547">Nucleotide-binding</keyword>
<dbReference type="EnsemblPlants" id="KRH29377">
    <property type="protein sequence ID" value="KRH29377"/>
    <property type="gene ID" value="GLYMA_11G112700"/>
</dbReference>
<keyword evidence="8" id="KW-0809">Transit peptide</keyword>
<keyword evidence="19" id="KW-1185">Reference proteome</keyword>
<comment type="caution">
    <text evidence="12">Lacks conserved residue(s) required for the propagation of feature annotation.</text>
</comment>
<dbReference type="Pfam" id="PF13920">
    <property type="entry name" value="zf-C3HC4_3"/>
    <property type="match status" value="1"/>
</dbReference>
<dbReference type="SUPFAM" id="SSF52540">
    <property type="entry name" value="P-loop containing nucleoside triphosphate hydrolases"/>
    <property type="match status" value="1"/>
</dbReference>
<dbReference type="CDD" id="cd16649">
    <property type="entry name" value="mRING-HC-C3HC5_CGRF1-like"/>
    <property type="match status" value="1"/>
</dbReference>
<dbReference type="InterPro" id="IPR036961">
    <property type="entry name" value="Kinesin_motor_dom_sf"/>
</dbReference>
<dbReference type="Gene3D" id="3.40.850.10">
    <property type="entry name" value="Kinesin motor domain"/>
    <property type="match status" value="1"/>
</dbReference>
<keyword evidence="6" id="KW-0862">Zinc</keyword>
<evidence type="ECO:0000256" key="8">
    <source>
        <dbReference type="ARBA" id="ARBA00022946"/>
    </source>
</evidence>
<feature type="coiled-coil region" evidence="14">
    <location>
        <begin position="555"/>
        <end position="582"/>
    </location>
</feature>
<evidence type="ECO:0000256" key="10">
    <source>
        <dbReference type="ARBA" id="ARBA00023175"/>
    </source>
</evidence>
<feature type="coiled-coil region" evidence="14">
    <location>
        <begin position="450"/>
        <end position="526"/>
    </location>
</feature>
<organism evidence="17">
    <name type="scientific">Glycine max</name>
    <name type="common">Soybean</name>
    <name type="synonym">Glycine hispida</name>
    <dbReference type="NCBI Taxonomy" id="3847"/>
    <lineage>
        <taxon>Eukaryota</taxon>
        <taxon>Viridiplantae</taxon>
        <taxon>Streptophyta</taxon>
        <taxon>Embryophyta</taxon>
        <taxon>Tracheophyta</taxon>
        <taxon>Spermatophyta</taxon>
        <taxon>Magnoliopsida</taxon>
        <taxon>eudicotyledons</taxon>
        <taxon>Gunneridae</taxon>
        <taxon>Pentapetalae</taxon>
        <taxon>rosids</taxon>
        <taxon>fabids</taxon>
        <taxon>Fabales</taxon>
        <taxon>Fabaceae</taxon>
        <taxon>Papilionoideae</taxon>
        <taxon>50 kb inversion clade</taxon>
        <taxon>NPAAA clade</taxon>
        <taxon>indigoferoid/millettioid clade</taxon>
        <taxon>Phaseoleae</taxon>
        <taxon>Glycine</taxon>
        <taxon>Glycine subgen. Soja</taxon>
    </lineage>
</organism>
<dbReference type="GO" id="GO:0005524">
    <property type="term" value="F:ATP binding"/>
    <property type="evidence" value="ECO:0007669"/>
    <property type="project" value="UniProtKB-KW"/>
</dbReference>
<evidence type="ECO:0000259" key="16">
    <source>
        <dbReference type="PROSITE" id="PS50089"/>
    </source>
</evidence>
<evidence type="ECO:0000259" key="15">
    <source>
        <dbReference type="PROSITE" id="PS50067"/>
    </source>
</evidence>
<dbReference type="Pfam" id="PF00225">
    <property type="entry name" value="Kinesin"/>
    <property type="match status" value="1"/>
</dbReference>
<comment type="similarity">
    <text evidence="1">Belongs to the TRAFAC class myosin-kinesin ATPase superfamily. Kinesin family. KIN-7 subfamily.</text>
</comment>
<dbReference type="PROSITE" id="PS00411">
    <property type="entry name" value="KINESIN_MOTOR_1"/>
    <property type="match status" value="1"/>
</dbReference>
<keyword evidence="3" id="KW-0479">Metal-binding</keyword>
<dbReference type="InterPro" id="IPR019821">
    <property type="entry name" value="Kinesin_motor_CS"/>
</dbReference>
<evidence type="ECO:0000313" key="17">
    <source>
        <dbReference type="EMBL" id="KRH29377.1"/>
    </source>
</evidence>
<evidence type="ECO:0000256" key="1">
    <source>
        <dbReference type="ARBA" id="ARBA00007310"/>
    </source>
</evidence>
<evidence type="ECO:0000313" key="18">
    <source>
        <dbReference type="EnsemblPlants" id="KRH29377"/>
    </source>
</evidence>
<dbReference type="InterPro" id="IPR013083">
    <property type="entry name" value="Znf_RING/FYVE/PHD"/>
</dbReference>
<evidence type="ECO:0000256" key="14">
    <source>
        <dbReference type="SAM" id="Coils"/>
    </source>
</evidence>
<dbReference type="PANTHER" id="PTHR47968:SF35">
    <property type="entry name" value="KINESIN-LIKE PROTEIN KIN-7D, MITOCHONDRIAL ISOFORM X1"/>
    <property type="match status" value="1"/>
</dbReference>
<keyword evidence="10 13" id="KW-0505">Motor protein</keyword>
<evidence type="ECO:0000256" key="12">
    <source>
        <dbReference type="PROSITE-ProRule" id="PRU00283"/>
    </source>
</evidence>
<sequence length="825" mass="92237">MGDQYSPGIIPLAIKDVFSIIQDTPGREFLLRVSYLEIYNEVINDLLDPTGQNLRVREDAQGTYVEGMKEEVVLSPGHALSFIAAGEEHRHVGSNNFNLFSSRSHTIFTLMIESSAHGEDYDGVIFSQLNLIDLAGSESSKTETTGLRRKEGSYINKSLLTLGTVIGKLSEGKASHVPYRDSKLTRLLQSSLSGHGHVSLICTITPASSNMEETHNTLKFASRAKRVEIYASRNKIIDEKSLIKKYQREISVLKHELDQLKKGMQRGVNHEEIMTLKQKLEEGQVKMQSRLEEEEEAKVALMSRIQKLTKLILVSSKNAIPGYLTDASSHQQSPSVGEDDGGVTMSDEMDLLVEQVKMLAGDIAFSTSTLKRLIEQSVNDPESSKIQIENLEQDIQEKKKQMMVLEQRISESGESSVANSSLVEMQQAIARLVTQCDEKAFELEIKSADNRVLQEQLDNKCSENRELQEKVKLLEQQLATITGGTSLMFTDQCPSGEHIDELKRKIQSQEIENEKMKLEQVHLSEENSGLHVQNQKLSEEASYAKELASAAAVELKNLAGEVTKLSLQNAKLEKELVAARDQANARNGVVQTVNGVNRKYNDARSGRKGRNSSRANECLGVGMDEFESWSLDANDLKMELQARRQREAALEAALAEKEFLEEEYRKKVEEAKKREASLENDLANMWVLVAKLKKEGGAVPESNIDIKKVDEEAHTNDLKTNDFESGIIPKEQILDVSIPENEITNEDPLVVRLKARMKEMREKEFKHLGNGDANSHVCKVCFQSSTAAILLPCRHFCLCKSCSLACSECPLCRTNISDRLFAFTS</sequence>
<dbReference type="InterPro" id="IPR027640">
    <property type="entry name" value="Kinesin-like_fam"/>
</dbReference>
<name>K7LP70_SOYBN</name>
<feature type="domain" description="RING-type" evidence="16">
    <location>
        <begin position="778"/>
        <end position="813"/>
    </location>
</feature>
<dbReference type="PROSITE" id="PS50067">
    <property type="entry name" value="KINESIN_MOTOR_2"/>
    <property type="match status" value="1"/>
</dbReference>
<feature type="domain" description="Kinesin motor" evidence="15">
    <location>
        <begin position="1"/>
        <end position="227"/>
    </location>
</feature>
<dbReference type="HOGENOM" id="CLU_004957_0_0_1"/>
<proteinExistence type="inferred from homology"/>
<accession>K7LP70</accession>
<dbReference type="GO" id="GO:0003777">
    <property type="term" value="F:microtubule motor activity"/>
    <property type="evidence" value="ECO:0007669"/>
    <property type="project" value="InterPro"/>
</dbReference>
<dbReference type="GO" id="GO:0008017">
    <property type="term" value="F:microtubule binding"/>
    <property type="evidence" value="ECO:0007669"/>
    <property type="project" value="InterPro"/>
</dbReference>
<evidence type="ECO:0000256" key="13">
    <source>
        <dbReference type="RuleBase" id="RU000394"/>
    </source>
</evidence>
<dbReference type="PROSITE" id="PS50089">
    <property type="entry name" value="ZF_RING_2"/>
    <property type="match status" value="1"/>
</dbReference>
<gene>
    <name evidence="18" type="primary">LOC100780424</name>
    <name evidence="17" type="ORF">GLYMA_11G112700</name>
</gene>
<dbReference type="GO" id="GO:0008270">
    <property type="term" value="F:zinc ion binding"/>
    <property type="evidence" value="ECO:0007669"/>
    <property type="project" value="UniProtKB-KW"/>
</dbReference>
<evidence type="ECO:0000313" key="19">
    <source>
        <dbReference type="Proteomes" id="UP000008827"/>
    </source>
</evidence>
<evidence type="ECO:0000256" key="6">
    <source>
        <dbReference type="ARBA" id="ARBA00022833"/>
    </source>
</evidence>
<evidence type="ECO:0000256" key="9">
    <source>
        <dbReference type="ARBA" id="ARBA00023054"/>
    </source>
</evidence>
<dbReference type="EMBL" id="CM000844">
    <property type="protein sequence ID" value="KRH29377.1"/>
    <property type="molecule type" value="Genomic_DNA"/>
</dbReference>
<keyword evidence="9 14" id="KW-0175">Coiled coil</keyword>
<evidence type="ECO:0000256" key="7">
    <source>
        <dbReference type="ARBA" id="ARBA00022840"/>
    </source>
</evidence>
<keyword evidence="2 13" id="KW-0493">Microtubule</keyword>
<reference evidence="17 18" key="1">
    <citation type="journal article" date="2010" name="Nature">
        <title>Genome sequence of the palaeopolyploid soybean.</title>
        <authorList>
            <person name="Schmutz J."/>
            <person name="Cannon S.B."/>
            <person name="Schlueter J."/>
            <person name="Ma J."/>
            <person name="Mitros T."/>
            <person name="Nelson W."/>
            <person name="Hyten D.L."/>
            <person name="Song Q."/>
            <person name="Thelen J.J."/>
            <person name="Cheng J."/>
            <person name="Xu D."/>
            <person name="Hellsten U."/>
            <person name="May G.D."/>
            <person name="Yu Y."/>
            <person name="Sakurai T."/>
            <person name="Umezawa T."/>
            <person name="Bhattacharyya M.K."/>
            <person name="Sandhu D."/>
            <person name="Valliyodan B."/>
            <person name="Lindquist E."/>
            <person name="Peto M."/>
            <person name="Grant D."/>
            <person name="Shu S."/>
            <person name="Goodstein D."/>
            <person name="Barry K."/>
            <person name="Futrell-Griggs M."/>
            <person name="Abernathy B."/>
            <person name="Du J."/>
            <person name="Tian Z."/>
            <person name="Zhu L."/>
            <person name="Gill N."/>
            <person name="Joshi T."/>
            <person name="Libault M."/>
            <person name="Sethuraman A."/>
            <person name="Zhang X.-C."/>
            <person name="Shinozaki K."/>
            <person name="Nguyen H.T."/>
            <person name="Wing R.A."/>
            <person name="Cregan P."/>
            <person name="Specht J."/>
            <person name="Grimwood J."/>
            <person name="Rokhsar D."/>
            <person name="Stacey G."/>
            <person name="Shoemaker R.C."/>
            <person name="Jackson S.A."/>
        </authorList>
    </citation>
    <scope>NUCLEOTIDE SEQUENCE</scope>
    <source>
        <strain evidence="18">cv. Williams 82</strain>
        <tissue evidence="17">Callus</tissue>
    </source>
</reference>
<protein>
    <recommendedName>
        <fullName evidence="13">Kinesin-like protein</fullName>
    </recommendedName>
</protein>
<evidence type="ECO:0000256" key="4">
    <source>
        <dbReference type="ARBA" id="ARBA00022741"/>
    </source>
</evidence>
<reference evidence="17" key="3">
    <citation type="submission" date="2018-07" db="EMBL/GenBank/DDBJ databases">
        <title>WGS assembly of Glycine max.</title>
        <authorList>
            <person name="Schmutz J."/>
            <person name="Cannon S."/>
            <person name="Schlueter J."/>
            <person name="Ma J."/>
            <person name="Mitros T."/>
            <person name="Nelson W."/>
            <person name="Hyten D."/>
            <person name="Song Q."/>
            <person name="Thelen J."/>
            <person name="Cheng J."/>
            <person name="Xu D."/>
            <person name="Hellsten U."/>
            <person name="May G."/>
            <person name="Yu Y."/>
            <person name="Sakurai T."/>
            <person name="Umezawa T."/>
            <person name="Bhattacharyya M."/>
            <person name="Sandhu D."/>
            <person name="Valliyodan B."/>
            <person name="Lindquist E."/>
            <person name="Peto M."/>
            <person name="Grant D."/>
            <person name="Shu S."/>
            <person name="Goodstein D."/>
            <person name="Barry K."/>
            <person name="Futrell-Griggs M."/>
            <person name="Abernathy B."/>
            <person name="Du J."/>
            <person name="Tian Z."/>
            <person name="Zhu L."/>
            <person name="Gill N."/>
            <person name="Joshi T."/>
            <person name="Libault M."/>
            <person name="Sethuraman A."/>
            <person name="Zhang X."/>
            <person name="Shinozaki K."/>
            <person name="Nguyen H."/>
            <person name="Wing R."/>
            <person name="Cregan P."/>
            <person name="Specht J."/>
            <person name="Grimwood J."/>
            <person name="Rokhsar D."/>
            <person name="Stacey G."/>
            <person name="Shoemaker R."/>
            <person name="Jackson S."/>
        </authorList>
    </citation>
    <scope>NUCLEOTIDE SEQUENCE</scope>
    <source>
        <tissue evidence="17">Callus</tissue>
    </source>
</reference>
<evidence type="ECO:0000256" key="5">
    <source>
        <dbReference type="ARBA" id="ARBA00022771"/>
    </source>
</evidence>
<dbReference type="InterPro" id="IPR001752">
    <property type="entry name" value="Kinesin_motor_dom"/>
</dbReference>
<keyword evidence="5 11" id="KW-0863">Zinc-finger</keyword>
<dbReference type="FunFam" id="3.30.40.10:FF:000148">
    <property type="entry name" value="Kinesin-like protein KIN-7D, mitochondrial"/>
    <property type="match status" value="1"/>
</dbReference>